<protein>
    <submittedName>
        <fullName evidence="2">Uncharacterized protein</fullName>
    </submittedName>
</protein>
<proteinExistence type="predicted"/>
<accession>A0AA88AE02</accession>
<sequence length="338" mass="35866">MGCFSTITSELLGSNPRSYFSFCHMASHVTSTIAVFYFPVVNQIRAPAPSSSVPVARLGSTAGLGPSKFTYRSLLADIIQPQDLKELCSVLVVLSGEAAKTIAVNYMLTGADQRSATEKRVEEQSETSLALTSQDRLQNQKESDVEKAVADDCSSGNQGDKTGPDDSGSDGADLPKGRPMSPETLALMCDEQDTMFMAAASPSGTGHGCNISSQQGTTEVYEEQERIVLSKFRDCLKMLIALGEIKGKFISFKKTKCSSLARSEAGTQKDPLSNGITNVKTEASNQPIPTSNGIPKTIVPPTARTTQSFPAAVPAAASADLLPKIPSFPENGDSKPKD</sequence>
<feature type="region of interest" description="Disordered" evidence="1">
    <location>
        <begin position="113"/>
        <end position="182"/>
    </location>
</feature>
<keyword evidence="3" id="KW-1185">Reference proteome</keyword>
<organism evidence="2 3">
    <name type="scientific">Ficus carica</name>
    <name type="common">Common fig</name>
    <dbReference type="NCBI Taxonomy" id="3494"/>
    <lineage>
        <taxon>Eukaryota</taxon>
        <taxon>Viridiplantae</taxon>
        <taxon>Streptophyta</taxon>
        <taxon>Embryophyta</taxon>
        <taxon>Tracheophyta</taxon>
        <taxon>Spermatophyta</taxon>
        <taxon>Magnoliopsida</taxon>
        <taxon>eudicotyledons</taxon>
        <taxon>Gunneridae</taxon>
        <taxon>Pentapetalae</taxon>
        <taxon>rosids</taxon>
        <taxon>fabids</taxon>
        <taxon>Rosales</taxon>
        <taxon>Moraceae</taxon>
        <taxon>Ficeae</taxon>
        <taxon>Ficus</taxon>
    </lineage>
</organism>
<reference evidence="2" key="1">
    <citation type="submission" date="2023-07" db="EMBL/GenBank/DDBJ databases">
        <title>draft genome sequence of fig (Ficus carica).</title>
        <authorList>
            <person name="Takahashi T."/>
            <person name="Nishimura K."/>
        </authorList>
    </citation>
    <scope>NUCLEOTIDE SEQUENCE</scope>
</reference>
<comment type="caution">
    <text evidence="2">The sequence shown here is derived from an EMBL/GenBank/DDBJ whole genome shotgun (WGS) entry which is preliminary data.</text>
</comment>
<evidence type="ECO:0000256" key="1">
    <source>
        <dbReference type="SAM" id="MobiDB-lite"/>
    </source>
</evidence>
<evidence type="ECO:0000313" key="3">
    <source>
        <dbReference type="Proteomes" id="UP001187192"/>
    </source>
</evidence>
<dbReference type="EMBL" id="BTGU01000034">
    <property type="protein sequence ID" value="GMN50555.1"/>
    <property type="molecule type" value="Genomic_DNA"/>
</dbReference>
<dbReference type="AlphaFoldDB" id="A0AA88AE02"/>
<gene>
    <name evidence="2" type="ORF">TIFTF001_019708</name>
</gene>
<feature type="compositionally biased region" description="Basic and acidic residues" evidence="1">
    <location>
        <begin position="138"/>
        <end position="150"/>
    </location>
</feature>
<feature type="compositionally biased region" description="Polar residues" evidence="1">
    <location>
        <begin position="126"/>
        <end position="137"/>
    </location>
</feature>
<feature type="compositionally biased region" description="Polar residues" evidence="1">
    <location>
        <begin position="270"/>
        <end position="294"/>
    </location>
</feature>
<name>A0AA88AE02_FICCA</name>
<dbReference type="Proteomes" id="UP001187192">
    <property type="component" value="Unassembled WGS sequence"/>
</dbReference>
<evidence type="ECO:0000313" key="2">
    <source>
        <dbReference type="EMBL" id="GMN50555.1"/>
    </source>
</evidence>
<feature type="region of interest" description="Disordered" evidence="1">
    <location>
        <begin position="263"/>
        <end position="310"/>
    </location>
</feature>